<evidence type="ECO:0000313" key="2">
    <source>
        <dbReference type="Proteomes" id="UP001523262"/>
    </source>
</evidence>
<protein>
    <recommendedName>
        <fullName evidence="3">DUF4433 domain-containing protein</fullName>
    </recommendedName>
</protein>
<dbReference type="Proteomes" id="UP001523262">
    <property type="component" value="Unassembled WGS sequence"/>
</dbReference>
<sequence>MIDQNLEDNLGYLKIEKNTGKPLYHYTSISNLKSIIEEKEFWVTRSNFLNDPGEVIYFVDLVTKIIYHLNLPEEWSNRFV</sequence>
<name>A0ABT0W8L6_9BACI</name>
<organism evidence="1 2">
    <name type="scientific">Neobacillus pocheonensis</name>
    <dbReference type="NCBI Taxonomy" id="363869"/>
    <lineage>
        <taxon>Bacteria</taxon>
        <taxon>Bacillati</taxon>
        <taxon>Bacillota</taxon>
        <taxon>Bacilli</taxon>
        <taxon>Bacillales</taxon>
        <taxon>Bacillaceae</taxon>
        <taxon>Neobacillus</taxon>
    </lineage>
</organism>
<comment type="caution">
    <text evidence="1">The sequence shown here is derived from an EMBL/GenBank/DDBJ whole genome shotgun (WGS) entry which is preliminary data.</text>
</comment>
<evidence type="ECO:0008006" key="3">
    <source>
        <dbReference type="Google" id="ProtNLM"/>
    </source>
</evidence>
<gene>
    <name evidence="1" type="ORF">NDK43_05465</name>
</gene>
<keyword evidence="2" id="KW-1185">Reference proteome</keyword>
<proteinExistence type="predicted"/>
<dbReference type="EMBL" id="JAMQCR010000001">
    <property type="protein sequence ID" value="MCM2531938.1"/>
    <property type="molecule type" value="Genomic_DNA"/>
</dbReference>
<evidence type="ECO:0000313" key="1">
    <source>
        <dbReference type="EMBL" id="MCM2531938.1"/>
    </source>
</evidence>
<reference evidence="1 2" key="1">
    <citation type="submission" date="2022-06" db="EMBL/GenBank/DDBJ databases">
        <authorList>
            <person name="Jeon C.O."/>
        </authorList>
    </citation>
    <scope>NUCLEOTIDE SEQUENCE [LARGE SCALE GENOMIC DNA]</scope>
    <source>
        <strain evidence="1 2">KCTC 13943</strain>
    </source>
</reference>
<accession>A0ABT0W8L6</accession>